<dbReference type="PANTHER" id="PTHR38445:SF6">
    <property type="entry name" value="GNTR-FAMILY TRANSCRIPTIONAL REGULATOR"/>
    <property type="match status" value="1"/>
</dbReference>
<evidence type="ECO:0000259" key="4">
    <source>
        <dbReference type="PROSITE" id="PS50949"/>
    </source>
</evidence>
<keyword evidence="6" id="KW-1185">Reference proteome</keyword>
<dbReference type="FunCoup" id="A0A5R8QFB1">
    <property type="interactions" value="108"/>
</dbReference>
<dbReference type="InterPro" id="IPR000524">
    <property type="entry name" value="Tscrpt_reg_HTH_GntR"/>
</dbReference>
<dbReference type="CDD" id="cd07377">
    <property type="entry name" value="WHTH_GntR"/>
    <property type="match status" value="1"/>
</dbReference>
<keyword evidence="3" id="KW-0804">Transcription</keyword>
<evidence type="ECO:0000256" key="1">
    <source>
        <dbReference type="ARBA" id="ARBA00023015"/>
    </source>
</evidence>
<dbReference type="Proteomes" id="UP000306912">
    <property type="component" value="Unassembled WGS sequence"/>
</dbReference>
<dbReference type="EMBL" id="VBWP01000002">
    <property type="protein sequence ID" value="TLG76678.1"/>
    <property type="molecule type" value="Genomic_DNA"/>
</dbReference>
<name>A0A5R8QFB1_9FIRM</name>
<organism evidence="5 6">
    <name type="scientific">Culicoidibacter larvae</name>
    <dbReference type="NCBI Taxonomy" id="2579976"/>
    <lineage>
        <taxon>Bacteria</taxon>
        <taxon>Bacillati</taxon>
        <taxon>Bacillota</taxon>
        <taxon>Culicoidibacteria</taxon>
        <taxon>Culicoidibacterales</taxon>
        <taxon>Culicoidibacteraceae</taxon>
        <taxon>Culicoidibacter</taxon>
    </lineage>
</organism>
<gene>
    <name evidence="5" type="ORF">FEZ08_03430</name>
</gene>
<evidence type="ECO:0000313" key="6">
    <source>
        <dbReference type="Proteomes" id="UP000306912"/>
    </source>
</evidence>
<evidence type="ECO:0000256" key="3">
    <source>
        <dbReference type="ARBA" id="ARBA00023163"/>
    </source>
</evidence>
<sequence length="132" mass="14806">MIQMKGGGIVQFQASIPIYLQIADLIEMWILQGRLEQGMQVPSVRQLALELQVNPNTVQRAFLELESAGVIITKRATGRFITDDKAKLEQMRQKILTERTSEFIKTMREFGLDDAAILALVEANADAMKEGL</sequence>
<dbReference type="PANTHER" id="PTHR38445">
    <property type="entry name" value="HTH-TYPE TRANSCRIPTIONAL REPRESSOR YTRA"/>
    <property type="match status" value="1"/>
</dbReference>
<comment type="caution">
    <text evidence="5">The sequence shown here is derived from an EMBL/GenBank/DDBJ whole genome shotgun (WGS) entry which is preliminary data.</text>
</comment>
<dbReference type="SMART" id="SM00345">
    <property type="entry name" value="HTH_GNTR"/>
    <property type="match status" value="1"/>
</dbReference>
<dbReference type="InParanoid" id="A0A5R8QFB1"/>
<proteinExistence type="predicted"/>
<evidence type="ECO:0000256" key="2">
    <source>
        <dbReference type="ARBA" id="ARBA00023125"/>
    </source>
</evidence>
<feature type="domain" description="HTH gntR-type" evidence="4">
    <location>
        <begin position="16"/>
        <end position="84"/>
    </location>
</feature>
<dbReference type="AlphaFoldDB" id="A0A5R8QFB1"/>
<evidence type="ECO:0000313" key="5">
    <source>
        <dbReference type="EMBL" id="TLG76678.1"/>
    </source>
</evidence>
<reference evidence="5 6" key="1">
    <citation type="submission" date="2019-05" db="EMBL/GenBank/DDBJ databases">
        <title>Culicoidintestinum kansasii gen. nov., sp. nov. from the gastrointestinal tract of the biting midge, Culicoides sonorensis.</title>
        <authorList>
            <person name="Neupane S."/>
            <person name="Ghosh A."/>
            <person name="Gunther S."/>
            <person name="Martin K."/>
            <person name="Zurek L."/>
        </authorList>
    </citation>
    <scope>NUCLEOTIDE SEQUENCE [LARGE SCALE GENOMIC DNA]</scope>
    <source>
        <strain evidence="5 6">CS-1</strain>
    </source>
</reference>
<dbReference type="OrthoDB" id="362473at2"/>
<dbReference type="PROSITE" id="PS50949">
    <property type="entry name" value="HTH_GNTR"/>
    <property type="match status" value="1"/>
</dbReference>
<dbReference type="GO" id="GO:0003677">
    <property type="term" value="F:DNA binding"/>
    <property type="evidence" value="ECO:0007669"/>
    <property type="project" value="UniProtKB-KW"/>
</dbReference>
<dbReference type="InterPro" id="IPR036388">
    <property type="entry name" value="WH-like_DNA-bd_sf"/>
</dbReference>
<dbReference type="Gene3D" id="1.10.10.10">
    <property type="entry name" value="Winged helix-like DNA-binding domain superfamily/Winged helix DNA-binding domain"/>
    <property type="match status" value="1"/>
</dbReference>
<keyword evidence="2" id="KW-0238">DNA-binding</keyword>
<dbReference type="GO" id="GO:0003700">
    <property type="term" value="F:DNA-binding transcription factor activity"/>
    <property type="evidence" value="ECO:0007669"/>
    <property type="project" value="InterPro"/>
</dbReference>
<dbReference type="InterPro" id="IPR036390">
    <property type="entry name" value="WH_DNA-bd_sf"/>
</dbReference>
<dbReference type="Pfam" id="PF00392">
    <property type="entry name" value="GntR"/>
    <property type="match status" value="1"/>
</dbReference>
<keyword evidence="1" id="KW-0805">Transcription regulation</keyword>
<accession>A0A5R8QFB1</accession>
<protein>
    <submittedName>
        <fullName evidence="5">GntR family transcriptional regulator</fullName>
    </submittedName>
</protein>
<dbReference type="SUPFAM" id="SSF46785">
    <property type="entry name" value="Winged helix' DNA-binding domain"/>
    <property type="match status" value="1"/>
</dbReference>